<gene>
    <name evidence="1" type="ORF">AVEN_262504_1</name>
</gene>
<comment type="caution">
    <text evidence="1">The sequence shown here is derived from an EMBL/GenBank/DDBJ whole genome shotgun (WGS) entry which is preliminary data.</text>
</comment>
<evidence type="ECO:0000313" key="2">
    <source>
        <dbReference type="Proteomes" id="UP000499080"/>
    </source>
</evidence>
<evidence type="ECO:0000313" key="1">
    <source>
        <dbReference type="EMBL" id="GBN13901.1"/>
    </source>
</evidence>
<protein>
    <submittedName>
        <fullName evidence="1">Uncharacterized protein</fullName>
    </submittedName>
</protein>
<reference evidence="1 2" key="1">
    <citation type="journal article" date="2019" name="Sci. Rep.">
        <title>Orb-weaving spider Araneus ventricosus genome elucidates the spidroin gene catalogue.</title>
        <authorList>
            <person name="Kono N."/>
            <person name="Nakamura H."/>
            <person name="Ohtoshi R."/>
            <person name="Moran D.A.P."/>
            <person name="Shinohara A."/>
            <person name="Yoshida Y."/>
            <person name="Fujiwara M."/>
            <person name="Mori M."/>
            <person name="Tomita M."/>
            <person name="Arakawa K."/>
        </authorList>
    </citation>
    <scope>NUCLEOTIDE SEQUENCE [LARGE SCALE GENOMIC DNA]</scope>
</reference>
<dbReference type="AlphaFoldDB" id="A0A4Y2LGH7"/>
<organism evidence="1 2">
    <name type="scientific">Araneus ventricosus</name>
    <name type="common">Orbweaver spider</name>
    <name type="synonym">Epeira ventricosa</name>
    <dbReference type="NCBI Taxonomy" id="182803"/>
    <lineage>
        <taxon>Eukaryota</taxon>
        <taxon>Metazoa</taxon>
        <taxon>Ecdysozoa</taxon>
        <taxon>Arthropoda</taxon>
        <taxon>Chelicerata</taxon>
        <taxon>Arachnida</taxon>
        <taxon>Araneae</taxon>
        <taxon>Araneomorphae</taxon>
        <taxon>Entelegynae</taxon>
        <taxon>Araneoidea</taxon>
        <taxon>Araneidae</taxon>
        <taxon>Araneus</taxon>
    </lineage>
</organism>
<dbReference type="Proteomes" id="UP000499080">
    <property type="component" value="Unassembled WGS sequence"/>
</dbReference>
<name>A0A4Y2LGH7_ARAVE</name>
<proteinExistence type="predicted"/>
<dbReference type="EMBL" id="BGPR01005841">
    <property type="protein sequence ID" value="GBN13901.1"/>
    <property type="molecule type" value="Genomic_DNA"/>
</dbReference>
<sequence length="113" mass="12690">MDLSRWGRGPSFLRRAWGSHFPAGSFGPKPFGWAVPGGYQKKKNVLSIPLLLSGPFGNLLLVGGLEVLEFSRTAGVQTVEESDKSCTPMSRIRVHRILFPWNFHYDRNAFGKR</sequence>
<accession>A0A4Y2LGH7</accession>
<keyword evidence="2" id="KW-1185">Reference proteome</keyword>